<dbReference type="AlphaFoldDB" id="A0A814EWW8"/>
<evidence type="ECO:0000313" key="3">
    <source>
        <dbReference type="EMBL" id="CAF1343485.1"/>
    </source>
</evidence>
<accession>A0A814EWW8</accession>
<keyword evidence="4" id="KW-1185">Reference proteome</keyword>
<organism evidence="2 4">
    <name type="scientific">Adineta ricciae</name>
    <name type="common">Rotifer</name>
    <dbReference type="NCBI Taxonomy" id="249248"/>
    <lineage>
        <taxon>Eukaryota</taxon>
        <taxon>Metazoa</taxon>
        <taxon>Spiralia</taxon>
        <taxon>Gnathifera</taxon>
        <taxon>Rotifera</taxon>
        <taxon>Eurotatoria</taxon>
        <taxon>Bdelloidea</taxon>
        <taxon>Adinetida</taxon>
        <taxon>Adinetidae</taxon>
        <taxon>Adineta</taxon>
    </lineage>
</organism>
<evidence type="ECO:0000256" key="1">
    <source>
        <dbReference type="SAM" id="MobiDB-lite"/>
    </source>
</evidence>
<dbReference type="EMBL" id="CAJNOR010000668">
    <property type="protein sequence ID" value="CAF0977076.1"/>
    <property type="molecule type" value="Genomic_DNA"/>
</dbReference>
<dbReference type="EMBL" id="CAJNOJ010000256">
    <property type="protein sequence ID" value="CAF1343485.1"/>
    <property type="molecule type" value="Genomic_DNA"/>
</dbReference>
<proteinExistence type="predicted"/>
<gene>
    <name evidence="3" type="ORF">EDS130_LOCUS32871</name>
    <name evidence="2" type="ORF">XAT740_LOCUS11981</name>
</gene>
<comment type="caution">
    <text evidence="2">The sequence shown here is derived from an EMBL/GenBank/DDBJ whole genome shotgun (WGS) entry which is preliminary data.</text>
</comment>
<dbReference type="Proteomes" id="UP000663852">
    <property type="component" value="Unassembled WGS sequence"/>
</dbReference>
<evidence type="ECO:0000313" key="2">
    <source>
        <dbReference type="EMBL" id="CAF0977076.1"/>
    </source>
</evidence>
<feature type="region of interest" description="Disordered" evidence="1">
    <location>
        <begin position="64"/>
        <end position="107"/>
    </location>
</feature>
<sequence>MGYCTPKMGTDGSPATKLKNLLNKAKPSIQYEVRKKKPQSTSEFLKFAKEAEELIAFSYSSALSSQNRSTPGTTFSQQFQPRNSAPTHATSNRPSPLMANSNTNNIMPPRQPTVNAIDLPQSANHVDLLSHELSSILRSRCNQLGHEASVCSSF</sequence>
<dbReference type="Proteomes" id="UP000663828">
    <property type="component" value="Unassembled WGS sequence"/>
</dbReference>
<name>A0A814EWW8_ADIRI</name>
<evidence type="ECO:0000313" key="4">
    <source>
        <dbReference type="Proteomes" id="UP000663828"/>
    </source>
</evidence>
<feature type="compositionally biased region" description="Polar residues" evidence="1">
    <location>
        <begin position="64"/>
        <end position="106"/>
    </location>
</feature>
<dbReference type="OrthoDB" id="10623888at2759"/>
<protein>
    <submittedName>
        <fullName evidence="2">Uncharacterized protein</fullName>
    </submittedName>
</protein>
<reference evidence="2" key="1">
    <citation type="submission" date="2021-02" db="EMBL/GenBank/DDBJ databases">
        <authorList>
            <person name="Nowell W R."/>
        </authorList>
    </citation>
    <scope>NUCLEOTIDE SEQUENCE</scope>
</reference>